<dbReference type="Pfam" id="PF02050">
    <property type="entry name" value="FliJ"/>
    <property type="match status" value="1"/>
</dbReference>
<keyword evidence="4" id="KW-0813">Transport</keyword>
<dbReference type="Gene3D" id="1.10.287.1700">
    <property type="match status" value="1"/>
</dbReference>
<name>A0A6M4IUD0_9BACT</name>
<protein>
    <recommendedName>
        <fullName evidence="3">Flagellar FliJ protein</fullName>
    </recommendedName>
</protein>
<dbReference type="RefSeq" id="WP_171225884.1">
    <property type="nucleotide sequence ID" value="NZ_CP053085.1"/>
</dbReference>
<dbReference type="GO" id="GO:0044781">
    <property type="term" value="P:bacterial-type flagellum organization"/>
    <property type="evidence" value="ECO:0007669"/>
    <property type="project" value="UniProtKB-KW"/>
</dbReference>
<evidence type="ECO:0000256" key="3">
    <source>
        <dbReference type="ARBA" id="ARBA00020392"/>
    </source>
</evidence>
<keyword evidence="5" id="KW-1003">Cell membrane</keyword>
<keyword evidence="7" id="KW-1005">Bacterial flagellum biogenesis</keyword>
<dbReference type="Proteomes" id="UP000500938">
    <property type="component" value="Chromosome"/>
</dbReference>
<dbReference type="NCBIfam" id="TIGR02473">
    <property type="entry name" value="flagell_FliJ"/>
    <property type="match status" value="1"/>
</dbReference>
<keyword evidence="6" id="KW-0145">Chemotaxis</keyword>
<keyword evidence="11" id="KW-0282">Flagellum</keyword>
<evidence type="ECO:0000256" key="8">
    <source>
        <dbReference type="ARBA" id="ARBA00022927"/>
    </source>
</evidence>
<sequence length="160" mass="17513">MQRILELREQHEQAKARALAGARDSADAAHRAKDEIANLRDHSKQQITTTANNGPRIGHLHQLGFVLASLDERVLLAADAAKLADIDVQKAQGMLEEAARDRRVLDRLKSRHADTWRAESAHKDRVAMDEIALAQFSRKAGLNAADDAASSNTPIDGSHS</sequence>
<comment type="similarity">
    <text evidence="2">Belongs to the FliJ family.</text>
</comment>
<dbReference type="AlphaFoldDB" id="A0A6M4IUD0"/>
<dbReference type="InterPro" id="IPR053716">
    <property type="entry name" value="Flag_assembly_chemotaxis_eff"/>
</dbReference>
<proteinExistence type="inferred from homology"/>
<dbReference type="GO" id="GO:0006935">
    <property type="term" value="P:chemotaxis"/>
    <property type="evidence" value="ECO:0007669"/>
    <property type="project" value="UniProtKB-KW"/>
</dbReference>
<dbReference type="GO" id="GO:0015031">
    <property type="term" value="P:protein transport"/>
    <property type="evidence" value="ECO:0007669"/>
    <property type="project" value="UniProtKB-KW"/>
</dbReference>
<keyword evidence="11" id="KW-0969">Cilium</keyword>
<keyword evidence="12" id="KW-1185">Reference proteome</keyword>
<dbReference type="GO" id="GO:0005886">
    <property type="term" value="C:plasma membrane"/>
    <property type="evidence" value="ECO:0007669"/>
    <property type="project" value="UniProtKB-SubCell"/>
</dbReference>
<keyword evidence="11" id="KW-0966">Cell projection</keyword>
<evidence type="ECO:0000256" key="7">
    <source>
        <dbReference type="ARBA" id="ARBA00022795"/>
    </source>
</evidence>
<comment type="subcellular location">
    <subcellularLocation>
        <location evidence="1">Cell membrane</location>
        <topology evidence="1">Peripheral membrane protein</topology>
        <orientation evidence="1">Cytoplasmic side</orientation>
    </subcellularLocation>
</comment>
<reference evidence="11 12" key="1">
    <citation type="submission" date="2020-05" db="EMBL/GenBank/DDBJ databases">
        <title>Complete genome sequence of Gemmatimonas greenlandica TET16.</title>
        <authorList>
            <person name="Zeng Y."/>
        </authorList>
    </citation>
    <scope>NUCLEOTIDE SEQUENCE [LARGE SCALE GENOMIC DNA]</scope>
    <source>
        <strain evidence="11 12">TET16</strain>
    </source>
</reference>
<dbReference type="InterPro" id="IPR012823">
    <property type="entry name" value="Flagell_FliJ"/>
</dbReference>
<dbReference type="GO" id="GO:0071973">
    <property type="term" value="P:bacterial-type flagellum-dependent cell motility"/>
    <property type="evidence" value="ECO:0007669"/>
    <property type="project" value="InterPro"/>
</dbReference>
<evidence type="ECO:0000313" key="12">
    <source>
        <dbReference type="Proteomes" id="UP000500938"/>
    </source>
</evidence>
<evidence type="ECO:0000256" key="1">
    <source>
        <dbReference type="ARBA" id="ARBA00004413"/>
    </source>
</evidence>
<evidence type="ECO:0000313" key="11">
    <source>
        <dbReference type="EMBL" id="QJR36452.1"/>
    </source>
</evidence>
<dbReference type="KEGG" id="ggr:HKW67_13535"/>
<evidence type="ECO:0000256" key="2">
    <source>
        <dbReference type="ARBA" id="ARBA00010004"/>
    </source>
</evidence>
<evidence type="ECO:0000256" key="10">
    <source>
        <dbReference type="ARBA" id="ARBA00023225"/>
    </source>
</evidence>
<dbReference type="GO" id="GO:0009288">
    <property type="term" value="C:bacterial-type flagellum"/>
    <property type="evidence" value="ECO:0007669"/>
    <property type="project" value="InterPro"/>
</dbReference>
<organism evidence="11 12">
    <name type="scientific">Gemmatimonas groenlandica</name>
    <dbReference type="NCBI Taxonomy" id="2732249"/>
    <lineage>
        <taxon>Bacteria</taxon>
        <taxon>Pseudomonadati</taxon>
        <taxon>Gemmatimonadota</taxon>
        <taxon>Gemmatimonadia</taxon>
        <taxon>Gemmatimonadales</taxon>
        <taxon>Gemmatimonadaceae</taxon>
        <taxon>Gemmatimonas</taxon>
    </lineage>
</organism>
<keyword evidence="10" id="KW-1006">Bacterial flagellum protein export</keyword>
<evidence type="ECO:0000256" key="4">
    <source>
        <dbReference type="ARBA" id="ARBA00022448"/>
    </source>
</evidence>
<evidence type="ECO:0000256" key="6">
    <source>
        <dbReference type="ARBA" id="ARBA00022500"/>
    </source>
</evidence>
<evidence type="ECO:0000256" key="9">
    <source>
        <dbReference type="ARBA" id="ARBA00023136"/>
    </source>
</evidence>
<keyword evidence="9" id="KW-0472">Membrane</keyword>
<dbReference type="EMBL" id="CP053085">
    <property type="protein sequence ID" value="QJR36452.1"/>
    <property type="molecule type" value="Genomic_DNA"/>
</dbReference>
<accession>A0A6M4IUD0</accession>
<keyword evidence="8" id="KW-0653">Protein transport</keyword>
<evidence type="ECO:0000256" key="5">
    <source>
        <dbReference type="ARBA" id="ARBA00022475"/>
    </source>
</evidence>
<gene>
    <name evidence="11" type="primary">fliJ</name>
    <name evidence="11" type="ORF">HKW67_13535</name>
</gene>